<accession>A0A1D7YME3</accession>
<dbReference type="AlphaFoldDB" id="A0A1D7YME3"/>
<dbReference type="EMBL" id="CP017248">
    <property type="protein sequence ID" value="AOR36726.1"/>
    <property type="molecule type" value="Genomic_DNA"/>
</dbReference>
<feature type="region of interest" description="Disordered" evidence="1">
    <location>
        <begin position="75"/>
        <end position="125"/>
    </location>
</feature>
<dbReference type="Proteomes" id="UP000094960">
    <property type="component" value="Chromosome"/>
</dbReference>
<organism evidence="2 3">
    <name type="scientific">Streptomyces fodineus</name>
    <dbReference type="NCBI Taxonomy" id="1904616"/>
    <lineage>
        <taxon>Bacteria</taxon>
        <taxon>Bacillati</taxon>
        <taxon>Actinomycetota</taxon>
        <taxon>Actinomycetes</taxon>
        <taxon>Kitasatosporales</taxon>
        <taxon>Streptomycetaceae</taxon>
        <taxon>Streptomyces</taxon>
    </lineage>
</organism>
<proteinExistence type="predicted"/>
<feature type="compositionally biased region" description="Basic and acidic residues" evidence="1">
    <location>
        <begin position="115"/>
        <end position="125"/>
    </location>
</feature>
<gene>
    <name evidence="2" type="ORF">BFF78_41825</name>
</gene>
<dbReference type="RefSeq" id="WP_069783235.1">
    <property type="nucleotide sequence ID" value="NZ_CP017248.1"/>
</dbReference>
<keyword evidence="3" id="KW-1185">Reference proteome</keyword>
<name>A0A1D7YME3_9ACTN</name>
<sequence>MITELAVERIEFTCGSCWHRWSVDYDVQRYRDALDAEWEVFYRDNTAVPSPYTPQGAPPCEHCGRRWVGRLVARRPVPLPDAERPRSRVPAEGGHRPERHTAPMLHAAGHPQPHARAEHPSTETS</sequence>
<reference evidence="3" key="1">
    <citation type="submission" date="2016-09" db="EMBL/GenBank/DDBJ databases">
        <title>Streptomyces puniciscabiei strain:TW1S1 Genome sequencing and assembly.</title>
        <authorList>
            <person name="Kim M.-K."/>
            <person name="Kim S.B."/>
        </authorList>
    </citation>
    <scope>NUCLEOTIDE SEQUENCE [LARGE SCALE GENOMIC DNA]</scope>
    <source>
        <strain evidence="3">TW1S1</strain>
    </source>
</reference>
<dbReference type="KEGG" id="spun:BFF78_41825"/>
<evidence type="ECO:0000313" key="2">
    <source>
        <dbReference type="EMBL" id="AOR36726.1"/>
    </source>
</evidence>
<evidence type="ECO:0000256" key="1">
    <source>
        <dbReference type="SAM" id="MobiDB-lite"/>
    </source>
</evidence>
<protein>
    <submittedName>
        <fullName evidence="2">Uncharacterized protein</fullName>
    </submittedName>
</protein>
<evidence type="ECO:0000313" key="3">
    <source>
        <dbReference type="Proteomes" id="UP000094960"/>
    </source>
</evidence>